<sequence>MLPNHFFPAKAVRAVKEARACPVPVRAVWALPATVRTELGTHDAKLPYFYEPYGLY</sequence>
<keyword evidence="1" id="KW-0496">Mitochondrion</keyword>
<geneLocation type="mitochondrion" evidence="1"/>
<reference evidence="1" key="1">
    <citation type="journal article" date="2015" name="Genome Biol. Evol.">
        <title>Organellar Genomes of White Spruce (Picea glauca): Assembly and Annotation.</title>
        <authorList>
            <person name="Jackman S.D."/>
            <person name="Warren R.L."/>
            <person name="Gibb E.A."/>
            <person name="Vandervalk B.P."/>
            <person name="Mohamadi H."/>
            <person name="Chu J."/>
            <person name="Raymond A."/>
            <person name="Pleasance S."/>
            <person name="Coope R."/>
            <person name="Wildung M.R."/>
            <person name="Ritland C.E."/>
            <person name="Bousquet J."/>
            <person name="Jones S.J."/>
            <person name="Bohlmann J."/>
            <person name="Birol I."/>
        </authorList>
    </citation>
    <scope>NUCLEOTIDE SEQUENCE [LARGE SCALE GENOMIC DNA]</scope>
    <source>
        <tissue evidence="1">Flushing bud</tissue>
    </source>
</reference>
<organism evidence="1">
    <name type="scientific">Picea glauca</name>
    <name type="common">White spruce</name>
    <name type="synonym">Pinus glauca</name>
    <dbReference type="NCBI Taxonomy" id="3330"/>
    <lineage>
        <taxon>Eukaryota</taxon>
        <taxon>Viridiplantae</taxon>
        <taxon>Streptophyta</taxon>
        <taxon>Embryophyta</taxon>
        <taxon>Tracheophyta</taxon>
        <taxon>Spermatophyta</taxon>
        <taxon>Pinopsida</taxon>
        <taxon>Pinidae</taxon>
        <taxon>Conifers I</taxon>
        <taxon>Pinales</taxon>
        <taxon>Pinaceae</taxon>
        <taxon>Picea</taxon>
    </lineage>
</organism>
<proteinExistence type="predicted"/>
<evidence type="ECO:0000313" key="1">
    <source>
        <dbReference type="EMBL" id="KUM48925.1"/>
    </source>
</evidence>
<accession>A0A101M0U4</accession>
<dbReference type="EMBL" id="LKAM01000004">
    <property type="protein sequence ID" value="KUM48925.1"/>
    <property type="molecule type" value="Genomic_DNA"/>
</dbReference>
<comment type="caution">
    <text evidence="1">The sequence shown here is derived from an EMBL/GenBank/DDBJ whole genome shotgun (WGS) entry which is preliminary data.</text>
</comment>
<dbReference type="AlphaFoldDB" id="A0A101M0U4"/>
<name>A0A101M0U4_PICGL</name>
<gene>
    <name evidence="1" type="ORF">ABT39_MTgene4261</name>
</gene>
<protein>
    <submittedName>
        <fullName evidence="1">Uncharacterized protein</fullName>
    </submittedName>
</protein>